<evidence type="ECO:0000313" key="1">
    <source>
        <dbReference type="EMBL" id="PWK87047.1"/>
    </source>
</evidence>
<name>A0A316I3R0_9PSEU</name>
<sequence>MDDLVAFMKERRRADEAAAAAWAERSATITAWAKKVATLLTRHQIPAEQTLYDRAGENKVRIASGWLVLTTRTPSAAHPGVLKDAGILLTPSGELWQYDNEWPMSARLTQAIPAFRTAEGAALMARCEWILDNVIEAFADTLDRHAIDITELEAL</sequence>
<protein>
    <submittedName>
        <fullName evidence="1">Uncharacterized protein</fullName>
    </submittedName>
</protein>
<dbReference type="RefSeq" id="WP_146231547.1">
    <property type="nucleotide sequence ID" value="NZ_QGHB01000004.1"/>
</dbReference>
<evidence type="ECO:0000313" key="2">
    <source>
        <dbReference type="Proteomes" id="UP000246005"/>
    </source>
</evidence>
<accession>A0A316I3R0</accession>
<dbReference type="Proteomes" id="UP000246005">
    <property type="component" value="Unassembled WGS sequence"/>
</dbReference>
<reference evidence="1 2" key="1">
    <citation type="submission" date="2018-05" db="EMBL/GenBank/DDBJ databases">
        <title>Genomic Encyclopedia of Type Strains, Phase IV (KMG-IV): sequencing the most valuable type-strain genomes for metagenomic binning, comparative biology and taxonomic classification.</title>
        <authorList>
            <person name="Goeker M."/>
        </authorList>
    </citation>
    <scope>NUCLEOTIDE SEQUENCE [LARGE SCALE GENOMIC DNA]</scope>
    <source>
        <strain evidence="1 2">DSM 45480</strain>
    </source>
</reference>
<dbReference type="AlphaFoldDB" id="A0A316I3R0"/>
<comment type="caution">
    <text evidence="1">The sequence shown here is derived from an EMBL/GenBank/DDBJ whole genome shotgun (WGS) entry which is preliminary data.</text>
</comment>
<organism evidence="1 2">
    <name type="scientific">Lentzea atacamensis</name>
    <dbReference type="NCBI Taxonomy" id="531938"/>
    <lineage>
        <taxon>Bacteria</taxon>
        <taxon>Bacillati</taxon>
        <taxon>Actinomycetota</taxon>
        <taxon>Actinomycetes</taxon>
        <taxon>Pseudonocardiales</taxon>
        <taxon>Pseudonocardiaceae</taxon>
        <taxon>Lentzea</taxon>
    </lineage>
</organism>
<gene>
    <name evidence="1" type="ORF">C8D88_104208</name>
</gene>
<dbReference type="EMBL" id="QGHB01000004">
    <property type="protein sequence ID" value="PWK87047.1"/>
    <property type="molecule type" value="Genomic_DNA"/>
</dbReference>
<proteinExistence type="predicted"/>